<keyword evidence="2" id="KW-1185">Reference proteome</keyword>
<sequence length="1453" mass="160332">MAPIRVGFIGLSTKGWAASALAGPLFDPLLSDSYTLTALCTTNEASAKAAAAHYTPLAGHEVRSYHGEEGIKAIANDPEVDLVAISIKMPDHYKAVMPAIEAGKDIFVEWTVGNGYKETLEIAEAAKRKGVRVLVGAQSIQHASLKKVKELVDSGKIGRVISTTALLAAPTDPEFLYWGRKASASTAYGFDIDNGASVLTVPVGHFLSALTYILGDFTEISASGAIQQPYAELVDAEGNPTGQTIKKTVHDQIALSGVLQSKDGQPGTFVNIHCRAALPLTGEHGRGRTSLKWIIDGELGTVEVQNKPEDGSWGAFITTTEKRVLLNGEEVKWEAIDADRLGSPGKAWLEFAKGKDGKYWGLEESVRVHRVLDAALTSIQEGKRISLVSSYWKLDSKPEDTRLIARNAIARTDSRSLRSPSERPANARKRSKQSVKRQACLHEPPFTFGQELYNTLEENRGWSGNPGDGGELRRKEGPFKKCHTGLKQSTDGLMLSKHDRASVHVYIREDLKDSQHVNFDVFVEAVFGRTPEQIAEWTSIIAQDGWLNDEEVTTNLKAFCAATVESDRYEPLCNIINRVMQMAHGRLPGVPDTYPIDDICVEKNDPLYIIPTKAQGKLAASRKPDLVTLRERHAVHLRPPVADPPDDDPAADKPSAVAPTPTSPLPTTIASSATATASLPAAAPAATGRPRKARTTKGRVPRARAGPKTVAASAKGMISDQGAVTADDTHPTPVSGYSSGSVEAPSAENAAETTSKTSVRTNKSPKTKTPRGVHWYNVIMNWELKGSASLSALYTSLSKDRKDRPPTNPLGESSDQQFDRSSTASGESHASNAEEVSCGKKRRRQDDDDLMRCIRQDSEIPANISTLQSEDRFPYILKDASIQTGSYALETLAGTFGTRLFCVNVLAKLDRLYFWYYDACGFVYTESISLLDDFEKAAAVMIAIACSTPQQLGALPDVIQPSTLAPYPENWPPENLNGYTLTMSQPVTVSESKSPATTLTSDAQPTRDVQVTLQESVFSQYVLAGRRTFVYTVKTEPPISKNEHIIKVSYQVNTRRKEYELLKKAREARVGHLPTAHASADLWKMSDGVRAVFLDKGKVTYDDRTLRAIVYDRYMPLESLIPTSPESIPLMAYQLLDCLHDLRYKANILHRDIAVNNVMYEYRQGRLNFILIDFDMATEVSNDPNAEYTPSSKFRTGTLAFMAMELIQDAFRLRRNKNHKPIAHRFCHDVESIFWLTIWVTFIFVYTSDEVLQQMNHEEVQKWETSDLKTAGNHKKAFLADRLTPAELPDGAVKVGLYLWFDAWWDVFGECHTAKLRYQKEVIAYEMGLGPEPVFDLDTVDGIMTRDHLMKVLSAIIPDPYASSSLDAAAATKPAAERQKKGVMLKGAQKSSKPGVSTKEVKKKRGAPATKKGRTIEQKETKRPAKIPLVERADDDENDIRKRLRPRKLVAYK</sequence>
<proteinExistence type="predicted"/>
<dbReference type="Proteomes" id="UP001148662">
    <property type="component" value="Unassembled WGS sequence"/>
</dbReference>
<organism evidence="1 2">
    <name type="scientific">Phlebia brevispora</name>
    <dbReference type="NCBI Taxonomy" id="194682"/>
    <lineage>
        <taxon>Eukaryota</taxon>
        <taxon>Fungi</taxon>
        <taxon>Dikarya</taxon>
        <taxon>Basidiomycota</taxon>
        <taxon>Agaricomycotina</taxon>
        <taxon>Agaricomycetes</taxon>
        <taxon>Polyporales</taxon>
        <taxon>Meruliaceae</taxon>
        <taxon>Phlebia</taxon>
    </lineage>
</organism>
<accession>A0ACC1TD19</accession>
<dbReference type="EMBL" id="JANHOG010000092">
    <property type="protein sequence ID" value="KAJ3558382.1"/>
    <property type="molecule type" value="Genomic_DNA"/>
</dbReference>
<comment type="caution">
    <text evidence="1">The sequence shown here is derived from an EMBL/GenBank/DDBJ whole genome shotgun (WGS) entry which is preliminary data.</text>
</comment>
<name>A0ACC1TD19_9APHY</name>
<reference evidence="1" key="1">
    <citation type="submission" date="2022-07" db="EMBL/GenBank/DDBJ databases">
        <title>Genome Sequence of Phlebia brevispora.</title>
        <authorList>
            <person name="Buettner E."/>
        </authorList>
    </citation>
    <scope>NUCLEOTIDE SEQUENCE</scope>
    <source>
        <strain evidence="1">MPL23</strain>
    </source>
</reference>
<evidence type="ECO:0000313" key="2">
    <source>
        <dbReference type="Proteomes" id="UP001148662"/>
    </source>
</evidence>
<evidence type="ECO:0000313" key="1">
    <source>
        <dbReference type="EMBL" id="KAJ3558382.1"/>
    </source>
</evidence>
<gene>
    <name evidence="1" type="ORF">NM688_g960</name>
</gene>
<protein>
    <submittedName>
        <fullName evidence="1">Uncharacterized protein</fullName>
    </submittedName>
</protein>